<comment type="caution">
    <text evidence="6">The sequence shown here is derived from an EMBL/GenBank/DDBJ whole genome shotgun (WGS) entry which is preliminary data.</text>
</comment>
<keyword evidence="1" id="KW-0963">Cytoplasm</keyword>
<dbReference type="GO" id="GO:0003677">
    <property type="term" value="F:DNA binding"/>
    <property type="evidence" value="ECO:0007669"/>
    <property type="project" value="UniProtKB-KW"/>
</dbReference>
<gene>
    <name evidence="6" type="ORF">UMC4404_01411</name>
</gene>
<sequence length="149" mass="17824">MKIDIDIDKKYKEIQVILKSPNMDEETLEILEKLKTRKTKYILGKKDKKIYILDINEVYIFYSENQKVFVETNECKYEVEERLYEIEENLKSTSFVRVSKFAVVNMKKVRNIDMHFNGSLTMNLINNKKENISRRYISKIKDYLNSGGF</sequence>
<dbReference type="InterPro" id="IPR046947">
    <property type="entry name" value="LytR-like"/>
</dbReference>
<keyword evidence="2" id="KW-0805">Transcription regulation</keyword>
<keyword evidence="4" id="KW-0804">Transcription</keyword>
<protein>
    <submittedName>
        <fullName evidence="6">Response regulator</fullName>
    </submittedName>
</protein>
<dbReference type="PROSITE" id="PS50930">
    <property type="entry name" value="HTH_LYTTR"/>
    <property type="match status" value="1"/>
</dbReference>
<keyword evidence="3" id="KW-0238">DNA-binding</keyword>
<dbReference type="Proteomes" id="UP000049685">
    <property type="component" value="Unassembled WGS sequence"/>
</dbReference>
<dbReference type="GO" id="GO:0000156">
    <property type="term" value="F:phosphorelay response regulator activity"/>
    <property type="evidence" value="ECO:0007669"/>
    <property type="project" value="InterPro"/>
</dbReference>
<dbReference type="RefSeq" id="WP_057557170.1">
    <property type="nucleotide sequence ID" value="NZ_CDNY01000003.1"/>
</dbReference>
<evidence type="ECO:0000256" key="2">
    <source>
        <dbReference type="ARBA" id="ARBA00023015"/>
    </source>
</evidence>
<evidence type="ECO:0000313" key="6">
    <source>
        <dbReference type="EMBL" id="CEO32161.1"/>
    </source>
</evidence>
<dbReference type="Gene3D" id="2.40.50.1020">
    <property type="entry name" value="LytTr DNA-binding domain"/>
    <property type="match status" value="1"/>
</dbReference>
<organism evidence="6 7">
    <name type="scientific">Paraclostridium sordellii</name>
    <name type="common">Clostridium sordellii</name>
    <dbReference type="NCBI Taxonomy" id="1505"/>
    <lineage>
        <taxon>Bacteria</taxon>
        <taxon>Bacillati</taxon>
        <taxon>Bacillota</taxon>
        <taxon>Clostridia</taxon>
        <taxon>Peptostreptococcales</taxon>
        <taxon>Peptostreptococcaceae</taxon>
        <taxon>Paraclostridium</taxon>
    </lineage>
</organism>
<dbReference type="SMART" id="SM00850">
    <property type="entry name" value="LytTR"/>
    <property type="match status" value="1"/>
</dbReference>
<evidence type="ECO:0000259" key="5">
    <source>
        <dbReference type="PROSITE" id="PS50930"/>
    </source>
</evidence>
<dbReference type="Pfam" id="PF04397">
    <property type="entry name" value="LytTR"/>
    <property type="match status" value="1"/>
</dbReference>
<dbReference type="PANTHER" id="PTHR37299:SF2">
    <property type="entry name" value="HTH LYTTR-TYPE DOMAIN-CONTAINING PROTEIN"/>
    <property type="match status" value="1"/>
</dbReference>
<evidence type="ECO:0000313" key="7">
    <source>
        <dbReference type="Proteomes" id="UP000049685"/>
    </source>
</evidence>
<accession>A0A9P1L064</accession>
<proteinExistence type="predicted"/>
<dbReference type="EMBL" id="CDNY01000003">
    <property type="protein sequence ID" value="CEO32161.1"/>
    <property type="molecule type" value="Genomic_DNA"/>
</dbReference>
<name>A0A9P1L064_PARSO</name>
<evidence type="ECO:0000256" key="3">
    <source>
        <dbReference type="ARBA" id="ARBA00023125"/>
    </source>
</evidence>
<evidence type="ECO:0000256" key="1">
    <source>
        <dbReference type="ARBA" id="ARBA00022490"/>
    </source>
</evidence>
<dbReference type="PANTHER" id="PTHR37299">
    <property type="entry name" value="TRANSCRIPTIONAL REGULATOR-RELATED"/>
    <property type="match status" value="1"/>
</dbReference>
<reference evidence="7" key="1">
    <citation type="submission" date="2015-01" db="EMBL/GenBank/DDBJ databases">
        <authorList>
            <person name="Aslett A.Martin."/>
            <person name="De Silva Nishadi"/>
        </authorList>
    </citation>
    <scope>NUCLEOTIDE SEQUENCE [LARGE SCALE GENOMIC DNA]</scope>
    <source>
        <strain evidence="7">UMC4404</strain>
    </source>
</reference>
<feature type="domain" description="HTH LytTR-type" evidence="5">
    <location>
        <begin position="42"/>
        <end position="146"/>
    </location>
</feature>
<evidence type="ECO:0000256" key="4">
    <source>
        <dbReference type="ARBA" id="ARBA00023163"/>
    </source>
</evidence>
<dbReference type="AlphaFoldDB" id="A0A9P1L064"/>
<dbReference type="InterPro" id="IPR007492">
    <property type="entry name" value="LytTR_DNA-bd_dom"/>
</dbReference>